<reference evidence="2" key="1">
    <citation type="submission" date="2021-01" db="EMBL/GenBank/DDBJ databases">
        <authorList>
            <person name="Li R."/>
            <person name="Bekaert M."/>
        </authorList>
    </citation>
    <scope>NUCLEOTIDE SEQUENCE</scope>
    <source>
        <strain evidence="2">Farmed</strain>
    </source>
</reference>
<evidence type="ECO:0000313" key="2">
    <source>
        <dbReference type="EMBL" id="CAE1327831.1"/>
    </source>
</evidence>
<feature type="transmembrane region" description="Helical" evidence="1">
    <location>
        <begin position="30"/>
        <end position="55"/>
    </location>
</feature>
<keyword evidence="3" id="KW-1185">Reference proteome</keyword>
<gene>
    <name evidence="2" type="ORF">SPHA_77277</name>
</gene>
<keyword evidence="1" id="KW-0812">Transmembrane</keyword>
<feature type="transmembrane region" description="Helical" evidence="1">
    <location>
        <begin position="106"/>
        <end position="130"/>
    </location>
</feature>
<feature type="transmembrane region" description="Helical" evidence="1">
    <location>
        <begin position="232"/>
        <end position="250"/>
    </location>
</feature>
<dbReference type="Proteomes" id="UP000597762">
    <property type="component" value="Unassembled WGS sequence"/>
</dbReference>
<accession>A0A812ENG4</accession>
<dbReference type="EMBL" id="CAHIKZ030005511">
    <property type="protein sequence ID" value="CAE1327831.1"/>
    <property type="molecule type" value="Genomic_DNA"/>
</dbReference>
<keyword evidence="1" id="KW-0472">Membrane</keyword>
<feature type="transmembrane region" description="Helical" evidence="1">
    <location>
        <begin position="204"/>
        <end position="225"/>
    </location>
</feature>
<organism evidence="2 3">
    <name type="scientific">Acanthosepion pharaonis</name>
    <name type="common">Pharaoh cuttlefish</name>
    <name type="synonym">Sepia pharaonis</name>
    <dbReference type="NCBI Taxonomy" id="158019"/>
    <lineage>
        <taxon>Eukaryota</taxon>
        <taxon>Metazoa</taxon>
        <taxon>Spiralia</taxon>
        <taxon>Lophotrochozoa</taxon>
        <taxon>Mollusca</taxon>
        <taxon>Cephalopoda</taxon>
        <taxon>Coleoidea</taxon>
        <taxon>Decapodiformes</taxon>
        <taxon>Sepiida</taxon>
        <taxon>Sepiina</taxon>
        <taxon>Sepiidae</taxon>
        <taxon>Acanthosepion</taxon>
    </lineage>
</organism>
<comment type="caution">
    <text evidence="2">The sequence shown here is derived from an EMBL/GenBank/DDBJ whole genome shotgun (WGS) entry which is preliminary data.</text>
</comment>
<keyword evidence="1" id="KW-1133">Transmembrane helix</keyword>
<proteinExistence type="predicted"/>
<evidence type="ECO:0000256" key="1">
    <source>
        <dbReference type="SAM" id="Phobius"/>
    </source>
</evidence>
<feature type="transmembrane region" description="Helical" evidence="1">
    <location>
        <begin position="76"/>
        <end position="94"/>
    </location>
</feature>
<name>A0A812ENG4_ACAPH</name>
<protein>
    <submittedName>
        <fullName evidence="2">Uncharacterized protein</fullName>
    </submittedName>
</protein>
<feature type="transmembrane region" description="Helical" evidence="1">
    <location>
        <begin position="142"/>
        <end position="160"/>
    </location>
</feature>
<sequence length="260" mass="30228">MSRVFAFFFLFSFLLFPLLSFTSLLSLLALFPFFFTSLRYFLFPSFSNLLSFYLPGVFSELKLHIQFSSSRSSKSYFLKYLYLPLFILLLYFAYYSPSLYCPSISLLSSFANPCFSPFITVTLFYSRPYCHSHNGLSQVDTFFPPLFLLLTMCFSFSHSFSQTHSYPPPHTVITRIVPYSITVVIQRYAPNTANLTCLSLSCSIYLSIYLSIHLSIYLSICYVYANRNKYKTSFSFSFFLLIFFVALPINRPTHLQDIFS</sequence>
<dbReference type="AlphaFoldDB" id="A0A812ENG4"/>
<evidence type="ECO:0000313" key="3">
    <source>
        <dbReference type="Proteomes" id="UP000597762"/>
    </source>
</evidence>